<evidence type="ECO:0000313" key="3">
    <source>
        <dbReference type="Proteomes" id="UP000265768"/>
    </source>
</evidence>
<evidence type="ECO:0000313" key="2">
    <source>
        <dbReference type="EMBL" id="RJL33137.1"/>
    </source>
</evidence>
<accession>A0A3A4B492</accession>
<name>A0A3A4B492_9ACTN</name>
<dbReference type="Proteomes" id="UP000265768">
    <property type="component" value="Unassembled WGS sequence"/>
</dbReference>
<keyword evidence="3" id="KW-1185">Reference proteome</keyword>
<gene>
    <name evidence="2" type="ORF">D5H75_09800</name>
</gene>
<dbReference type="AlphaFoldDB" id="A0A3A4B492"/>
<reference evidence="2 3" key="1">
    <citation type="submission" date="2018-09" db="EMBL/GenBank/DDBJ databases">
        <title>YIM 75507 draft genome.</title>
        <authorList>
            <person name="Tang S."/>
            <person name="Feng Y."/>
        </authorList>
    </citation>
    <scope>NUCLEOTIDE SEQUENCE [LARGE SCALE GENOMIC DNA]</scope>
    <source>
        <strain evidence="2 3">YIM 75507</strain>
    </source>
</reference>
<evidence type="ECO:0000256" key="1">
    <source>
        <dbReference type="SAM" id="Phobius"/>
    </source>
</evidence>
<protein>
    <submittedName>
        <fullName evidence="2">Uncharacterized protein</fullName>
    </submittedName>
</protein>
<comment type="caution">
    <text evidence="2">The sequence shown here is derived from an EMBL/GenBank/DDBJ whole genome shotgun (WGS) entry which is preliminary data.</text>
</comment>
<feature type="transmembrane region" description="Helical" evidence="1">
    <location>
        <begin position="14"/>
        <end position="33"/>
    </location>
</feature>
<keyword evidence="1" id="KW-1133">Transmembrane helix</keyword>
<keyword evidence="1" id="KW-0812">Transmembrane</keyword>
<dbReference type="RefSeq" id="WP_119926097.1">
    <property type="nucleotide sequence ID" value="NZ_QZEY01000003.1"/>
</dbReference>
<feature type="transmembrane region" description="Helical" evidence="1">
    <location>
        <begin position="88"/>
        <end position="109"/>
    </location>
</feature>
<keyword evidence="1" id="KW-0472">Membrane</keyword>
<sequence length="112" mass="11908">MGGTPQVSPVVTTVANLLLAALWGLSVFAGWGLEAFCADGEIMERCRRRMAEVSLWSGAFAALAGVITMAALALPYARRDPGGYNRLMFAAIVCWTLAEGVLFVGGELARAW</sequence>
<proteinExistence type="predicted"/>
<organism evidence="2 3">
    <name type="scientific">Bailinhaonella thermotolerans</name>
    <dbReference type="NCBI Taxonomy" id="1070861"/>
    <lineage>
        <taxon>Bacteria</taxon>
        <taxon>Bacillati</taxon>
        <taxon>Actinomycetota</taxon>
        <taxon>Actinomycetes</taxon>
        <taxon>Streptosporangiales</taxon>
        <taxon>Streptosporangiaceae</taxon>
        <taxon>Bailinhaonella</taxon>
    </lineage>
</organism>
<dbReference type="EMBL" id="QZEY01000003">
    <property type="protein sequence ID" value="RJL33137.1"/>
    <property type="molecule type" value="Genomic_DNA"/>
</dbReference>
<dbReference type="OrthoDB" id="3538434at2"/>
<feature type="transmembrane region" description="Helical" evidence="1">
    <location>
        <begin position="53"/>
        <end position="76"/>
    </location>
</feature>